<dbReference type="InterPro" id="IPR027417">
    <property type="entry name" value="P-loop_NTPase"/>
</dbReference>
<keyword evidence="11" id="KW-0460">Magnesium</keyword>
<keyword evidence="15" id="KW-0472">Membrane</keyword>
<evidence type="ECO:0000256" key="7">
    <source>
        <dbReference type="ARBA" id="ARBA00022723"/>
    </source>
</evidence>
<evidence type="ECO:0000313" key="20">
    <source>
        <dbReference type="EMBL" id="KAG6410439.1"/>
    </source>
</evidence>
<reference evidence="20" key="2">
    <citation type="submission" date="2020-08" db="EMBL/GenBank/DDBJ databases">
        <title>Plant Genome Project.</title>
        <authorList>
            <person name="Zhang R.-G."/>
        </authorList>
    </citation>
    <scope>NUCLEOTIDE SEQUENCE</scope>
    <source>
        <strain evidence="20">Huo1</strain>
        <tissue evidence="20">Leaf</tissue>
    </source>
</reference>
<evidence type="ECO:0000256" key="16">
    <source>
        <dbReference type="ARBA" id="ARBA00023766"/>
    </source>
</evidence>
<keyword evidence="6" id="KW-0812">Transmembrane</keyword>
<comment type="cofactor">
    <cofactor evidence="1">
        <name>Mg(2+)</name>
        <dbReference type="ChEBI" id="CHEBI:18420"/>
    </cofactor>
</comment>
<dbReference type="PANTHER" id="PTHR16517:SF131">
    <property type="entry name" value="TUBBY-LIKE PROTEIN 8"/>
    <property type="match status" value="1"/>
</dbReference>
<evidence type="ECO:0000256" key="10">
    <source>
        <dbReference type="ARBA" id="ARBA00022805"/>
    </source>
</evidence>
<keyword evidence="13" id="KW-1133">Transmembrane helix</keyword>
<comment type="similarity">
    <text evidence="17">Belongs to the TRAFAC class TrmE-Era-EngA-EngB-Septin-like GTPase superfamily. AIG1/Toc34/Toc159-like paraseptin GTPase family. TOC159 subfamily.</text>
</comment>
<dbReference type="EMBL" id="PNBA02000010">
    <property type="protein sequence ID" value="KAG6410439.1"/>
    <property type="molecule type" value="Genomic_DNA"/>
</dbReference>
<feature type="region of interest" description="Disordered" evidence="18">
    <location>
        <begin position="47"/>
        <end position="68"/>
    </location>
</feature>
<sequence length="1105" mass="124117">MVGGLNRDSSIVKAVIMTSIKDWVFSQVISKSVGAIRPLSASESFLSQDSQNELSQDSQDEDLGSRGFTQTNTNFISRQVSTESLQSSSDIQMKQNNLPWQMESSSGSNLSSNGEKKSLDPFAKVEDLRIKFLQHEEIGLPELDFSLKILVLGKTGVGKSSTINSILGESKVATDAFRPATDQVREIVGNVNGVKISFIDTPGLLHSSTNSDTKNRKILHSVKRFIRRSRPDVILYFERLDVIHMGDSDFPLLKLITEILGPAIWFSTQIVMTHSSAALLEGQNGFPVSYDSYVSNCKQVIQHHIHRATLDTKLENPVILVENHPYCKVDNTGKKVLPNGQAWMSQFMLLCICTKILGDVNALLQFEDNIQLGPSGNNRLPSLPHLLSSLLKHRLKSFDGAVCIIDELSLSDMEDEYEYDQLPPIRILTGVQFQKLTPSQKKDYLDELDYRETLYMKKQLKEECIRRQQKDDVVTSDDNPDEQQGTPEAFELPEMAIPPSFDSDSPVHRFRCVFTRDQLLARPVLDPHGWDHDVGFDGINLEIASKLNKNVITCVAGQMSKDKQDFNVNAKLKSSNCNIAECGVSVMSFGDKYYYVAKIEDNIFTKKRLNLKMNVGVMASAGQVAYGGTIEATLRGKDYPVRDEKVNLSLSILSCGKETVLGGNVQSDFRVSYGTRMSVNANMNSRKMGHISIKHKRQKTPNHHFHKHASLSKSMAGCMKTSISLQSSYTSLYRNPLIDQKHPNVAANDDKENSSPNINDGRKHAADEKEKEREKVPVLKEFPTPKSQMRENLLKPSSLQLCIKKHEPESNVGLRVWEPIDSGRSNTANVWDYSDSESAPVSSWSTLPNRALLCRPLPVDVGRCTCIIVKESSPVGFDGGTLYTLYTNEGKGRQNRKLAVAHHRRRRGRSEFIVAQNARGIVGRSEDSLIGVVTSNILRSKYNIWDQGHYSNSSTKTPKLLAAVKFMATVSTWSGNYRNMKAWIPKHQSMQLKNTNQIQHINGLPTEWEASIDRVHHLFSKVPVYNKFTKQYELDFRDRGRAGLKIQSSVKNFQLTMEKQGKQTILQLGRLGKSKYVMDYRYPLTGYQAFCMCLVSMDSKLCCTV</sequence>
<comment type="caution">
    <text evidence="20">The sequence shown here is derived from an EMBL/GenBank/DDBJ whole genome shotgun (WGS) entry which is preliminary data.</text>
</comment>
<dbReference type="PANTHER" id="PTHR16517">
    <property type="entry name" value="TUBBY-RELATED"/>
    <property type="match status" value="1"/>
</dbReference>
<feature type="compositionally biased region" description="Basic and acidic residues" evidence="18">
    <location>
        <begin position="760"/>
        <end position="775"/>
    </location>
</feature>
<keyword evidence="7" id="KW-0479">Metal-binding</keyword>
<dbReference type="GO" id="GO:0015031">
    <property type="term" value="P:protein transport"/>
    <property type="evidence" value="ECO:0007669"/>
    <property type="project" value="UniProtKB-KW"/>
</dbReference>
<comment type="similarity">
    <text evidence="2">Belongs to the TUB family.</text>
</comment>
<dbReference type="GO" id="GO:0046872">
    <property type="term" value="F:metal ion binding"/>
    <property type="evidence" value="ECO:0007669"/>
    <property type="project" value="UniProtKB-KW"/>
</dbReference>
<dbReference type="PROSITE" id="PS51720">
    <property type="entry name" value="G_AIG1"/>
    <property type="match status" value="1"/>
</dbReference>
<accession>A0A8X8XDA2</accession>
<evidence type="ECO:0000256" key="4">
    <source>
        <dbReference type="ARBA" id="ARBA00022528"/>
    </source>
</evidence>
<dbReference type="SUPFAM" id="SSF54518">
    <property type="entry name" value="Tubby C-terminal domain-like"/>
    <property type="match status" value="1"/>
</dbReference>
<keyword evidence="10" id="KW-1002">Plastid outer membrane</keyword>
<evidence type="ECO:0000256" key="12">
    <source>
        <dbReference type="ARBA" id="ARBA00022927"/>
    </source>
</evidence>
<dbReference type="GO" id="GO:0016787">
    <property type="term" value="F:hydrolase activity"/>
    <property type="evidence" value="ECO:0007669"/>
    <property type="project" value="UniProtKB-KW"/>
</dbReference>
<evidence type="ECO:0000256" key="18">
    <source>
        <dbReference type="SAM" id="MobiDB-lite"/>
    </source>
</evidence>
<evidence type="ECO:0000256" key="6">
    <source>
        <dbReference type="ARBA" id="ARBA00022692"/>
    </source>
</evidence>
<evidence type="ECO:0000256" key="14">
    <source>
        <dbReference type="ARBA" id="ARBA00023134"/>
    </source>
</evidence>
<keyword evidence="5" id="KW-0934">Plastid</keyword>
<proteinExistence type="inferred from homology"/>
<feature type="region of interest" description="Disordered" evidence="18">
    <location>
        <begin position="740"/>
        <end position="775"/>
    </location>
</feature>
<dbReference type="Proteomes" id="UP000298416">
    <property type="component" value="Unassembled WGS sequence"/>
</dbReference>
<evidence type="ECO:0000259" key="19">
    <source>
        <dbReference type="PROSITE" id="PS51720"/>
    </source>
</evidence>
<evidence type="ECO:0000256" key="9">
    <source>
        <dbReference type="ARBA" id="ARBA00022801"/>
    </source>
</evidence>
<dbReference type="SUPFAM" id="SSF52540">
    <property type="entry name" value="P-loop containing nucleoside triphosphate hydrolases"/>
    <property type="match status" value="1"/>
</dbReference>
<dbReference type="Pfam" id="PF04548">
    <property type="entry name" value="AIG1"/>
    <property type="match status" value="1"/>
</dbReference>
<evidence type="ECO:0000256" key="5">
    <source>
        <dbReference type="ARBA" id="ARBA00022640"/>
    </source>
</evidence>
<keyword evidence="3" id="KW-0813">Transport</keyword>
<evidence type="ECO:0000256" key="2">
    <source>
        <dbReference type="ARBA" id="ARBA00007129"/>
    </source>
</evidence>
<evidence type="ECO:0000256" key="1">
    <source>
        <dbReference type="ARBA" id="ARBA00001946"/>
    </source>
</evidence>
<dbReference type="Pfam" id="PF11886">
    <property type="entry name" value="TOC159_MAD"/>
    <property type="match status" value="1"/>
</dbReference>
<dbReference type="AlphaFoldDB" id="A0A8X8XDA2"/>
<keyword evidence="12" id="KW-0653">Protein transport</keyword>
<keyword evidence="9" id="KW-0378">Hydrolase</keyword>
<evidence type="ECO:0000256" key="17">
    <source>
        <dbReference type="ARBA" id="ARBA00023775"/>
    </source>
</evidence>
<dbReference type="GO" id="GO:0009707">
    <property type="term" value="C:chloroplast outer membrane"/>
    <property type="evidence" value="ECO:0007669"/>
    <property type="project" value="UniProtKB-SubCell"/>
</dbReference>
<name>A0A8X8XDA2_SALSN</name>
<evidence type="ECO:0000256" key="8">
    <source>
        <dbReference type="ARBA" id="ARBA00022741"/>
    </source>
</evidence>
<evidence type="ECO:0000256" key="11">
    <source>
        <dbReference type="ARBA" id="ARBA00022842"/>
    </source>
</evidence>
<keyword evidence="21" id="KW-1185">Reference proteome</keyword>
<dbReference type="Gene3D" id="3.40.50.300">
    <property type="entry name" value="P-loop containing nucleotide triphosphate hydrolases"/>
    <property type="match status" value="1"/>
</dbReference>
<evidence type="ECO:0000313" key="21">
    <source>
        <dbReference type="Proteomes" id="UP000298416"/>
    </source>
</evidence>
<keyword evidence="14" id="KW-0342">GTP-binding</keyword>
<dbReference type="InterPro" id="IPR006703">
    <property type="entry name" value="G_AIG1"/>
</dbReference>
<dbReference type="InterPro" id="IPR025659">
    <property type="entry name" value="Tubby-like_C"/>
</dbReference>
<reference evidence="20" key="1">
    <citation type="submission" date="2018-01" db="EMBL/GenBank/DDBJ databases">
        <authorList>
            <person name="Mao J.F."/>
        </authorList>
    </citation>
    <scope>NUCLEOTIDE SEQUENCE</scope>
    <source>
        <strain evidence="20">Huo1</strain>
        <tissue evidence="20">Leaf</tissue>
    </source>
</reference>
<dbReference type="InterPro" id="IPR024283">
    <property type="entry name" value="TOC159_MAD"/>
</dbReference>
<dbReference type="FunFam" id="3.40.50.300:FF:000413">
    <property type="entry name" value="Translocase of chloroplast 120, chloroplastic"/>
    <property type="match status" value="1"/>
</dbReference>
<dbReference type="Gene3D" id="3.20.90.10">
    <property type="entry name" value="Tubby Protein, Chain A"/>
    <property type="match status" value="1"/>
</dbReference>
<dbReference type="GO" id="GO:0005525">
    <property type="term" value="F:GTP binding"/>
    <property type="evidence" value="ECO:0007669"/>
    <property type="project" value="UniProtKB-KW"/>
</dbReference>
<comment type="subcellular location">
    <subcellularLocation>
        <location evidence="16">Plastid</location>
        <location evidence="16">Chloroplast outer membrane</location>
        <topology evidence="16">Single-pass membrane protein</topology>
    </subcellularLocation>
</comment>
<evidence type="ECO:0000256" key="13">
    <source>
        <dbReference type="ARBA" id="ARBA00022989"/>
    </source>
</evidence>
<feature type="region of interest" description="Disordered" evidence="18">
    <location>
        <begin position="467"/>
        <end position="491"/>
    </location>
</feature>
<gene>
    <name evidence="20" type="ORF">SASPL_128499</name>
</gene>
<protein>
    <recommendedName>
        <fullName evidence="19">AIG1-type G domain-containing protein</fullName>
    </recommendedName>
</protein>
<feature type="domain" description="AIG1-type G" evidence="19">
    <location>
        <begin position="144"/>
        <end position="375"/>
    </location>
</feature>
<evidence type="ECO:0000256" key="15">
    <source>
        <dbReference type="ARBA" id="ARBA00023136"/>
    </source>
</evidence>
<keyword evidence="4" id="KW-0150">Chloroplast</keyword>
<organism evidence="20">
    <name type="scientific">Salvia splendens</name>
    <name type="common">Scarlet sage</name>
    <dbReference type="NCBI Taxonomy" id="180675"/>
    <lineage>
        <taxon>Eukaryota</taxon>
        <taxon>Viridiplantae</taxon>
        <taxon>Streptophyta</taxon>
        <taxon>Embryophyta</taxon>
        <taxon>Tracheophyta</taxon>
        <taxon>Spermatophyta</taxon>
        <taxon>Magnoliopsida</taxon>
        <taxon>eudicotyledons</taxon>
        <taxon>Gunneridae</taxon>
        <taxon>Pentapetalae</taxon>
        <taxon>asterids</taxon>
        <taxon>lamiids</taxon>
        <taxon>Lamiales</taxon>
        <taxon>Lamiaceae</taxon>
        <taxon>Nepetoideae</taxon>
        <taxon>Mentheae</taxon>
        <taxon>Salviinae</taxon>
        <taxon>Salvia</taxon>
        <taxon>Salvia subgen. Calosphace</taxon>
        <taxon>core Calosphace</taxon>
    </lineage>
</organism>
<dbReference type="InterPro" id="IPR000007">
    <property type="entry name" value="Tubby_C"/>
</dbReference>
<dbReference type="PRINTS" id="PR01573">
    <property type="entry name" value="SUPERTUBBY"/>
</dbReference>
<dbReference type="Pfam" id="PF01167">
    <property type="entry name" value="Tub"/>
    <property type="match status" value="1"/>
</dbReference>
<evidence type="ECO:0000256" key="3">
    <source>
        <dbReference type="ARBA" id="ARBA00022448"/>
    </source>
</evidence>
<keyword evidence="8" id="KW-0547">Nucleotide-binding</keyword>
<feature type="compositionally biased region" description="Polar residues" evidence="18">
    <location>
        <begin position="47"/>
        <end position="57"/>
    </location>
</feature>